<organism evidence="1 2">
    <name type="scientific">Citrus unshiu</name>
    <name type="common">Satsuma mandarin</name>
    <name type="synonym">Citrus nobilis var. unshiu</name>
    <dbReference type="NCBI Taxonomy" id="55188"/>
    <lineage>
        <taxon>Eukaryota</taxon>
        <taxon>Viridiplantae</taxon>
        <taxon>Streptophyta</taxon>
        <taxon>Embryophyta</taxon>
        <taxon>Tracheophyta</taxon>
        <taxon>Spermatophyta</taxon>
        <taxon>Magnoliopsida</taxon>
        <taxon>eudicotyledons</taxon>
        <taxon>Gunneridae</taxon>
        <taxon>Pentapetalae</taxon>
        <taxon>rosids</taxon>
        <taxon>malvids</taxon>
        <taxon>Sapindales</taxon>
        <taxon>Rutaceae</taxon>
        <taxon>Aurantioideae</taxon>
        <taxon>Citrus</taxon>
    </lineage>
</organism>
<protein>
    <submittedName>
        <fullName evidence="1">Uncharacterized protein</fullName>
    </submittedName>
</protein>
<comment type="caution">
    <text evidence="1">The sequence shown here is derived from an EMBL/GenBank/DDBJ whole genome shotgun (WGS) entry which is preliminary data.</text>
</comment>
<dbReference type="Gene3D" id="2.160.20.10">
    <property type="entry name" value="Single-stranded right-handed beta-helix, Pectin lyase-like"/>
    <property type="match status" value="1"/>
</dbReference>
<dbReference type="EMBL" id="BDQV01001615">
    <property type="protein sequence ID" value="GAY33801.1"/>
    <property type="molecule type" value="Genomic_DNA"/>
</dbReference>
<evidence type="ECO:0000313" key="2">
    <source>
        <dbReference type="Proteomes" id="UP000236630"/>
    </source>
</evidence>
<dbReference type="AlphaFoldDB" id="A0A2H5N1X7"/>
<gene>
    <name evidence="1" type="ORF">CUMW_276100</name>
</gene>
<proteinExistence type="predicted"/>
<keyword evidence="2" id="KW-1185">Reference proteome</keyword>
<accession>A0A2H5N1X7</accession>
<reference evidence="1 2" key="1">
    <citation type="journal article" date="2017" name="Front. Genet.">
        <title>Draft sequencing of the heterozygous diploid genome of Satsuma (Citrus unshiu Marc.) using a hybrid assembly approach.</title>
        <authorList>
            <person name="Shimizu T."/>
            <person name="Tanizawa Y."/>
            <person name="Mochizuki T."/>
            <person name="Nagasaki H."/>
            <person name="Yoshioka T."/>
            <person name="Toyoda A."/>
            <person name="Fujiyama A."/>
            <person name="Kaminuma E."/>
            <person name="Nakamura Y."/>
        </authorList>
    </citation>
    <scope>NUCLEOTIDE SEQUENCE [LARGE SCALE GENOMIC DNA]</scope>
    <source>
        <strain evidence="2">cv. Miyagawa wase</strain>
    </source>
</reference>
<evidence type="ECO:0000313" key="1">
    <source>
        <dbReference type="EMBL" id="GAY33801.1"/>
    </source>
</evidence>
<dbReference type="STRING" id="55188.A0A2H5N1X7"/>
<name>A0A2H5N1X7_CITUN</name>
<sequence>MERIMLAVLQNPHDGPPLNAFKHPQPLPISHLPLSPNHDKIWFRSIVVNKIQSMGNVCNGGLKAPPFLSQGDQENDLQPLKKEEVGIYGRSEGDVFLNGAYFNSSGDPKKQIEYQMDDVIKPKPGTEVERITKFAGALVCKPGQKC</sequence>
<dbReference type="InterPro" id="IPR012334">
    <property type="entry name" value="Pectin_lyas_fold"/>
</dbReference>
<dbReference type="Proteomes" id="UP000236630">
    <property type="component" value="Unassembled WGS sequence"/>
</dbReference>